<proteinExistence type="predicted"/>
<sequence>MSWKRRSPKDSLPLAPCWAGGLLSSLNVRICRLPVTDLPQSLAHRIGINPNPCRKSSIGGAVCHVGAPGADGPGQKLDTNHRKSRSPTRGIHSVSPHPKGFTAAVKKTHPLVSSKSYHQENLL</sequence>
<evidence type="ECO:0000313" key="2">
    <source>
        <dbReference type="EMBL" id="KFB40290.1"/>
    </source>
</evidence>
<protein>
    <submittedName>
        <fullName evidence="2 3">Uncharacterized protein</fullName>
    </submittedName>
</protein>
<feature type="region of interest" description="Disordered" evidence="1">
    <location>
        <begin position="64"/>
        <end position="123"/>
    </location>
</feature>
<dbReference type="Proteomes" id="UP000030765">
    <property type="component" value="Unassembled WGS sequence"/>
</dbReference>
<evidence type="ECO:0000313" key="3">
    <source>
        <dbReference type="EnsemblMetazoa" id="ASIC007775-PA"/>
    </source>
</evidence>
<dbReference type="EMBL" id="ATLV01015289">
    <property type="status" value="NOT_ANNOTATED_CDS"/>
    <property type="molecule type" value="Genomic_DNA"/>
</dbReference>
<gene>
    <name evidence="2" type="ORF">ZHAS_00007775</name>
</gene>
<reference evidence="3" key="2">
    <citation type="submission" date="2020-05" db="UniProtKB">
        <authorList>
            <consortium name="EnsemblMetazoa"/>
        </authorList>
    </citation>
    <scope>IDENTIFICATION</scope>
</reference>
<dbReference type="EMBL" id="KE525006">
    <property type="protein sequence ID" value="KFB40290.1"/>
    <property type="molecule type" value="Genomic_DNA"/>
</dbReference>
<name>A0A084VQP6_ANOSI</name>
<reference evidence="2 4" key="1">
    <citation type="journal article" date="2014" name="BMC Genomics">
        <title>Genome sequence of Anopheles sinensis provides insight into genetics basis of mosquito competence for malaria parasites.</title>
        <authorList>
            <person name="Zhou D."/>
            <person name="Zhang D."/>
            <person name="Ding G."/>
            <person name="Shi L."/>
            <person name="Hou Q."/>
            <person name="Ye Y."/>
            <person name="Xu Y."/>
            <person name="Zhou H."/>
            <person name="Xiong C."/>
            <person name="Li S."/>
            <person name="Yu J."/>
            <person name="Hong S."/>
            <person name="Yu X."/>
            <person name="Zou P."/>
            <person name="Chen C."/>
            <person name="Chang X."/>
            <person name="Wang W."/>
            <person name="Lv Y."/>
            <person name="Sun Y."/>
            <person name="Ma L."/>
            <person name="Shen B."/>
            <person name="Zhu C."/>
        </authorList>
    </citation>
    <scope>NUCLEOTIDE SEQUENCE [LARGE SCALE GENOMIC DNA]</scope>
</reference>
<dbReference type="VEuPathDB" id="VectorBase:ASIC007775"/>
<evidence type="ECO:0000256" key="1">
    <source>
        <dbReference type="SAM" id="MobiDB-lite"/>
    </source>
</evidence>
<dbReference type="AlphaFoldDB" id="A0A084VQP6"/>
<keyword evidence="4" id="KW-1185">Reference proteome</keyword>
<organism evidence="2">
    <name type="scientific">Anopheles sinensis</name>
    <name type="common">Mosquito</name>
    <dbReference type="NCBI Taxonomy" id="74873"/>
    <lineage>
        <taxon>Eukaryota</taxon>
        <taxon>Metazoa</taxon>
        <taxon>Ecdysozoa</taxon>
        <taxon>Arthropoda</taxon>
        <taxon>Hexapoda</taxon>
        <taxon>Insecta</taxon>
        <taxon>Pterygota</taxon>
        <taxon>Neoptera</taxon>
        <taxon>Endopterygota</taxon>
        <taxon>Diptera</taxon>
        <taxon>Nematocera</taxon>
        <taxon>Culicoidea</taxon>
        <taxon>Culicidae</taxon>
        <taxon>Anophelinae</taxon>
        <taxon>Anopheles</taxon>
    </lineage>
</organism>
<dbReference type="EnsemblMetazoa" id="ASIC007775-RA">
    <property type="protein sequence ID" value="ASIC007775-PA"/>
    <property type="gene ID" value="ASIC007775"/>
</dbReference>
<evidence type="ECO:0000313" key="4">
    <source>
        <dbReference type="Proteomes" id="UP000030765"/>
    </source>
</evidence>
<accession>A0A084VQP6</accession>